<dbReference type="STRING" id="690850.Desaf_2096"/>
<keyword evidence="3" id="KW-1185">Reference proteome</keyword>
<dbReference type="Gene3D" id="1.10.3210.10">
    <property type="entry name" value="Hypothetical protein af1432"/>
    <property type="match status" value="1"/>
</dbReference>
<dbReference type="KEGG" id="daf:Desaf_2096"/>
<dbReference type="EMBL" id="CP003221">
    <property type="protein sequence ID" value="EGJ50425.1"/>
    <property type="molecule type" value="Genomic_DNA"/>
</dbReference>
<dbReference type="Proteomes" id="UP000007844">
    <property type="component" value="Chromosome"/>
</dbReference>
<dbReference type="AlphaFoldDB" id="F3Z3X3"/>
<evidence type="ECO:0000313" key="3">
    <source>
        <dbReference type="Proteomes" id="UP000007844"/>
    </source>
</evidence>
<dbReference type="InterPro" id="IPR006674">
    <property type="entry name" value="HD_domain"/>
</dbReference>
<dbReference type="SUPFAM" id="SSF109604">
    <property type="entry name" value="HD-domain/PDEase-like"/>
    <property type="match status" value="1"/>
</dbReference>
<gene>
    <name evidence="2" type="ORF">Desaf_2096</name>
</gene>
<evidence type="ECO:0000313" key="2">
    <source>
        <dbReference type="EMBL" id="EGJ50425.1"/>
    </source>
</evidence>
<dbReference type="Pfam" id="PF01966">
    <property type="entry name" value="HD"/>
    <property type="match status" value="1"/>
</dbReference>
<sequence length="252" mass="28335">MSNVLSGFKREARKIASSLGAPKFYIACAADYDISHEHFFDNPIIFRLREDVIPFLYDDYGHGIEHSKNVAIDAGAIVLAESKEQDREGVRRMVLLAQVAGLLHDVCRLDLDHARHSAETSRRILASYPLSGEDRDIVAYAIANHENTGPVEPAGDQIRQTVSDALHDADVFRWGPDHFVTTLWEICDYQDWPISATIERFPTAMERAAARAAGLRTATGRTYGPDLMERGLIVGRRMYALMREYCETHPCD</sequence>
<accession>F3Z3X3</accession>
<reference evidence="2 3" key="1">
    <citation type="journal article" date="2011" name="J. Bacteriol.">
        <title>Genome sequence of the mercury-methylating and pleomorphic Desulfovibrio africanus Strain Walvis Bay.</title>
        <authorList>
            <person name="Brown S.D."/>
            <person name="Wall J.D."/>
            <person name="Kucken A.M."/>
            <person name="Gilmour C.C."/>
            <person name="Podar M."/>
            <person name="Brandt C.C."/>
            <person name="Teshima H."/>
            <person name="Detter J.C."/>
            <person name="Han C.S."/>
            <person name="Land M.L."/>
            <person name="Lucas S."/>
            <person name="Han J."/>
            <person name="Pennacchio L."/>
            <person name="Nolan M."/>
            <person name="Pitluck S."/>
            <person name="Woyke T."/>
            <person name="Goodwin L."/>
            <person name="Palumbo A.V."/>
            <person name="Elias D.A."/>
        </authorList>
    </citation>
    <scope>NUCLEOTIDE SEQUENCE [LARGE SCALE GENOMIC DNA]</scope>
    <source>
        <strain evidence="2 3">Walvis Bay</strain>
    </source>
</reference>
<name>F3Z3X3_DESAF</name>
<dbReference type="RefSeq" id="WP_014260169.1">
    <property type="nucleotide sequence ID" value="NC_016629.1"/>
</dbReference>
<feature type="domain" description="HD" evidence="1">
    <location>
        <begin position="64"/>
        <end position="151"/>
    </location>
</feature>
<proteinExistence type="predicted"/>
<keyword evidence="2" id="KW-0378">Hydrolase</keyword>
<evidence type="ECO:0000259" key="1">
    <source>
        <dbReference type="Pfam" id="PF01966"/>
    </source>
</evidence>
<dbReference type="eggNOG" id="COG1418">
    <property type="taxonomic scope" value="Bacteria"/>
</dbReference>
<dbReference type="HOGENOM" id="CLU_1060607_0_0_7"/>
<organism evidence="2 3">
    <name type="scientific">Desulfocurvibacter africanus subsp. africanus str. Walvis Bay</name>
    <dbReference type="NCBI Taxonomy" id="690850"/>
    <lineage>
        <taxon>Bacteria</taxon>
        <taxon>Pseudomonadati</taxon>
        <taxon>Thermodesulfobacteriota</taxon>
        <taxon>Desulfovibrionia</taxon>
        <taxon>Desulfovibrionales</taxon>
        <taxon>Desulfovibrionaceae</taxon>
        <taxon>Desulfocurvibacter</taxon>
    </lineage>
</organism>
<protein>
    <submittedName>
        <fullName evidence="2">Metal-dependent phosphohydrolase HD sub domain-containing protein</fullName>
    </submittedName>
</protein>
<dbReference type="GO" id="GO:0016787">
    <property type="term" value="F:hydrolase activity"/>
    <property type="evidence" value="ECO:0007669"/>
    <property type="project" value="UniProtKB-KW"/>
</dbReference>